<feature type="non-terminal residue" evidence="1">
    <location>
        <position position="1"/>
    </location>
</feature>
<gene>
    <name evidence="1" type="ORF">PBRASI_LOCUS10725</name>
</gene>
<dbReference type="EMBL" id="CAJVPI010003562">
    <property type="protein sequence ID" value="CAG8659869.1"/>
    <property type="molecule type" value="Genomic_DNA"/>
</dbReference>
<proteinExistence type="predicted"/>
<sequence>RMTNILSKKSKIFKDKIIGAGEFSQTIVELNKLQTLAKTTKTAK</sequence>
<evidence type="ECO:0000313" key="2">
    <source>
        <dbReference type="Proteomes" id="UP000789739"/>
    </source>
</evidence>
<dbReference type="Proteomes" id="UP000789739">
    <property type="component" value="Unassembled WGS sequence"/>
</dbReference>
<protein>
    <submittedName>
        <fullName evidence="1">8721_t:CDS:1</fullName>
    </submittedName>
</protein>
<evidence type="ECO:0000313" key="1">
    <source>
        <dbReference type="EMBL" id="CAG8659869.1"/>
    </source>
</evidence>
<reference evidence="1" key="1">
    <citation type="submission" date="2021-06" db="EMBL/GenBank/DDBJ databases">
        <authorList>
            <person name="Kallberg Y."/>
            <person name="Tangrot J."/>
            <person name="Rosling A."/>
        </authorList>
    </citation>
    <scope>NUCLEOTIDE SEQUENCE</scope>
    <source>
        <strain evidence="1">BR232B</strain>
    </source>
</reference>
<keyword evidence="2" id="KW-1185">Reference proteome</keyword>
<organism evidence="1 2">
    <name type="scientific">Paraglomus brasilianum</name>
    <dbReference type="NCBI Taxonomy" id="144538"/>
    <lineage>
        <taxon>Eukaryota</taxon>
        <taxon>Fungi</taxon>
        <taxon>Fungi incertae sedis</taxon>
        <taxon>Mucoromycota</taxon>
        <taxon>Glomeromycotina</taxon>
        <taxon>Glomeromycetes</taxon>
        <taxon>Paraglomerales</taxon>
        <taxon>Paraglomeraceae</taxon>
        <taxon>Paraglomus</taxon>
    </lineage>
</organism>
<dbReference type="AlphaFoldDB" id="A0A9N9E0X3"/>
<accession>A0A9N9E0X3</accession>
<comment type="caution">
    <text evidence="1">The sequence shown here is derived from an EMBL/GenBank/DDBJ whole genome shotgun (WGS) entry which is preliminary data.</text>
</comment>
<name>A0A9N9E0X3_9GLOM</name>